<dbReference type="Pfam" id="PF10502">
    <property type="entry name" value="Peptidase_S26"/>
    <property type="match status" value="1"/>
</dbReference>
<keyword evidence="9" id="KW-1185">Reference proteome</keyword>
<dbReference type="GO" id="GO:0016020">
    <property type="term" value="C:membrane"/>
    <property type="evidence" value="ECO:0007669"/>
    <property type="project" value="UniProtKB-SubCell"/>
</dbReference>
<evidence type="ECO:0000313" key="9">
    <source>
        <dbReference type="Proteomes" id="UP000564677"/>
    </source>
</evidence>
<evidence type="ECO:0000256" key="3">
    <source>
        <dbReference type="ARBA" id="ARBA00013208"/>
    </source>
</evidence>
<dbReference type="PANTHER" id="PTHR43390:SF1">
    <property type="entry name" value="CHLOROPLAST PROCESSING PEPTIDASE"/>
    <property type="match status" value="1"/>
</dbReference>
<dbReference type="Proteomes" id="UP000564677">
    <property type="component" value="Unassembled WGS sequence"/>
</dbReference>
<proteinExistence type="inferred from homology"/>
<dbReference type="SUPFAM" id="SSF51306">
    <property type="entry name" value="LexA/Signal peptidase"/>
    <property type="match status" value="1"/>
</dbReference>
<name>A0A7X5ZUS5_9SPHN</name>
<dbReference type="InterPro" id="IPR019758">
    <property type="entry name" value="Pept_S26A_signal_pept_1_CS"/>
</dbReference>
<evidence type="ECO:0000256" key="4">
    <source>
        <dbReference type="ARBA" id="ARBA00019232"/>
    </source>
</evidence>
<keyword evidence="6" id="KW-0645">Protease</keyword>
<evidence type="ECO:0000313" key="8">
    <source>
        <dbReference type="EMBL" id="NIJ64365.1"/>
    </source>
</evidence>
<dbReference type="PROSITE" id="PS00761">
    <property type="entry name" value="SPASE_I_3"/>
    <property type="match status" value="1"/>
</dbReference>
<dbReference type="Gene3D" id="2.10.109.10">
    <property type="entry name" value="Umud Fragment, subunit A"/>
    <property type="match status" value="1"/>
</dbReference>
<organism evidence="8 9">
    <name type="scientific">Sphingomonas leidyi</name>
    <dbReference type="NCBI Taxonomy" id="68569"/>
    <lineage>
        <taxon>Bacteria</taxon>
        <taxon>Pseudomonadati</taxon>
        <taxon>Pseudomonadota</taxon>
        <taxon>Alphaproteobacteria</taxon>
        <taxon>Sphingomonadales</taxon>
        <taxon>Sphingomonadaceae</taxon>
        <taxon>Sphingomonas</taxon>
    </lineage>
</organism>
<comment type="similarity">
    <text evidence="2 6">Belongs to the peptidase S26 family.</text>
</comment>
<dbReference type="PANTHER" id="PTHR43390">
    <property type="entry name" value="SIGNAL PEPTIDASE I"/>
    <property type="match status" value="1"/>
</dbReference>
<comment type="subcellular location">
    <subcellularLocation>
        <location evidence="6">Membrane</location>
        <topology evidence="6">Single-pass type II membrane protein</topology>
    </subcellularLocation>
</comment>
<gene>
    <name evidence="8" type="ORF">FHR20_001296</name>
</gene>
<dbReference type="GO" id="GO:0004252">
    <property type="term" value="F:serine-type endopeptidase activity"/>
    <property type="evidence" value="ECO:0007669"/>
    <property type="project" value="InterPro"/>
</dbReference>
<dbReference type="InterPro" id="IPR000223">
    <property type="entry name" value="Pept_S26A_signal_pept_1"/>
</dbReference>
<keyword evidence="6" id="KW-0472">Membrane</keyword>
<evidence type="ECO:0000259" key="7">
    <source>
        <dbReference type="Pfam" id="PF10502"/>
    </source>
</evidence>
<evidence type="ECO:0000256" key="6">
    <source>
        <dbReference type="RuleBase" id="RU362042"/>
    </source>
</evidence>
<feature type="domain" description="Peptidase S26" evidence="7">
    <location>
        <begin position="39"/>
        <end position="204"/>
    </location>
</feature>
<comment type="caution">
    <text evidence="8">The sequence shown here is derived from an EMBL/GenBank/DDBJ whole genome shotgun (WGS) entry which is preliminary data.</text>
</comment>
<dbReference type="AlphaFoldDB" id="A0A7X5ZUS5"/>
<dbReference type="InterPro" id="IPR019533">
    <property type="entry name" value="Peptidase_S26"/>
</dbReference>
<dbReference type="PRINTS" id="PR00727">
    <property type="entry name" value="LEADERPTASE"/>
</dbReference>
<evidence type="ECO:0000256" key="2">
    <source>
        <dbReference type="ARBA" id="ARBA00009370"/>
    </source>
</evidence>
<comment type="catalytic activity">
    <reaction evidence="1 6">
        <text>Cleavage of hydrophobic, N-terminal signal or leader sequences from secreted and periplasmic proteins.</text>
        <dbReference type="EC" id="3.4.21.89"/>
    </reaction>
</comment>
<dbReference type="NCBIfam" id="TIGR02227">
    <property type="entry name" value="sigpep_I_bact"/>
    <property type="match status" value="1"/>
</dbReference>
<reference evidence="8 9" key="1">
    <citation type="submission" date="2020-03" db="EMBL/GenBank/DDBJ databases">
        <title>Genomic Encyclopedia of Type Strains, Phase IV (KMG-IV): sequencing the most valuable type-strain genomes for metagenomic binning, comparative biology and taxonomic classification.</title>
        <authorList>
            <person name="Goeker M."/>
        </authorList>
    </citation>
    <scope>NUCLEOTIDE SEQUENCE [LARGE SCALE GENOMIC DNA]</scope>
    <source>
        <strain evidence="8 9">DSM 4733</strain>
    </source>
</reference>
<dbReference type="CDD" id="cd06530">
    <property type="entry name" value="S26_SPase_I"/>
    <property type="match status" value="1"/>
</dbReference>
<dbReference type="RefSeq" id="WP_167298731.1">
    <property type="nucleotide sequence ID" value="NZ_JAASQV010000001.1"/>
</dbReference>
<accession>A0A7X5ZUS5</accession>
<dbReference type="GO" id="GO:0006465">
    <property type="term" value="P:signal peptide processing"/>
    <property type="evidence" value="ECO:0007669"/>
    <property type="project" value="InterPro"/>
</dbReference>
<dbReference type="EMBL" id="JAASQV010000001">
    <property type="protein sequence ID" value="NIJ64365.1"/>
    <property type="molecule type" value="Genomic_DNA"/>
</dbReference>
<keyword evidence="5 6" id="KW-0378">Hydrolase</keyword>
<sequence length="221" mass="24165">MKHRERWIPVTLGLGTLALATGIWFAWPVARHAFDSGRQFRPLYIPSQSMRPTLEVGDRFYPRDLGPKGPARGEVIVYRLGEEKRVGRVVGLAGDSVALAGGIVSINGKPVPQKQIGMGTADEPGSPARKMLEQFPGEAQPHAILDQHATPQDDFAAVVVPAGHLFVMGDNRDNSSDSRFPRESFGVGMLPESDALGRVDFIAWSMALPGRFDRPITRIDK</sequence>
<evidence type="ECO:0000256" key="5">
    <source>
        <dbReference type="ARBA" id="ARBA00022801"/>
    </source>
</evidence>
<dbReference type="GO" id="GO:0009003">
    <property type="term" value="F:signal peptidase activity"/>
    <property type="evidence" value="ECO:0007669"/>
    <property type="project" value="UniProtKB-EC"/>
</dbReference>
<feature type="transmembrane region" description="Helical" evidence="6">
    <location>
        <begin position="7"/>
        <end position="27"/>
    </location>
</feature>
<protein>
    <recommendedName>
        <fullName evidence="4 6">Signal peptidase I</fullName>
        <ecNumber evidence="3 6">3.4.21.89</ecNumber>
    </recommendedName>
</protein>
<dbReference type="InterPro" id="IPR036286">
    <property type="entry name" value="LexA/Signal_pep-like_sf"/>
</dbReference>
<keyword evidence="6" id="KW-0812">Transmembrane</keyword>
<evidence type="ECO:0000256" key="1">
    <source>
        <dbReference type="ARBA" id="ARBA00000677"/>
    </source>
</evidence>
<dbReference type="EC" id="3.4.21.89" evidence="3 6"/>
<keyword evidence="6" id="KW-1133">Transmembrane helix</keyword>